<dbReference type="KEGG" id="bmq:BMQ_pBM60082"/>
<evidence type="ECO:0000313" key="1">
    <source>
        <dbReference type="EMBL" id="ADE72514.1"/>
    </source>
</evidence>
<dbReference type="EMBL" id="CP001989">
    <property type="protein sequence ID" value="ADE72514.1"/>
    <property type="molecule type" value="Genomic_DNA"/>
</dbReference>
<organism evidence="1 2">
    <name type="scientific">Priestia megaterium (strain ATCC 12872 / QMB1551)</name>
    <name type="common">Bacillus megaterium</name>
    <dbReference type="NCBI Taxonomy" id="545693"/>
    <lineage>
        <taxon>Bacteria</taxon>
        <taxon>Bacillati</taxon>
        <taxon>Bacillota</taxon>
        <taxon>Bacilli</taxon>
        <taxon>Bacillales</taxon>
        <taxon>Bacillaceae</taxon>
        <taxon>Priestia</taxon>
    </lineage>
</organism>
<dbReference type="AlphaFoldDB" id="D5E3Y9"/>
<evidence type="ECO:0000313" key="2">
    <source>
        <dbReference type="Proteomes" id="UP000000935"/>
    </source>
</evidence>
<accession>D5E3Y9</accession>
<dbReference type="Proteomes" id="UP000000935">
    <property type="component" value="Plasmid pBM600"/>
</dbReference>
<sequence length="56" mass="6685">MHLLDLYRKTEKTTVAQTVVFFESDRGSKTLIEDRMMKLKCSIYNMKKDYRCADEC</sequence>
<keyword evidence="1" id="KW-0614">Plasmid</keyword>
<gene>
    <name evidence="1" type="ordered locus">BMQ_pBM60082</name>
</gene>
<proteinExistence type="predicted"/>
<name>D5E3Y9_PRIM1</name>
<reference evidence="1 2" key="1">
    <citation type="journal article" date="2011" name="J. Bacteriol.">
        <title>Genome sequences of the biotechnologically important Bacillus megaterium strains QM B1551 and DSM319.</title>
        <authorList>
            <person name="Eppinger M."/>
            <person name="Bunk B."/>
            <person name="Johns M.A."/>
            <person name="Edirisinghe J.N."/>
            <person name="Kutumbaka K.K."/>
            <person name="Koenig S.S."/>
            <person name="Huot Creasy H."/>
            <person name="Rosovitz M.J."/>
            <person name="Riley D.R."/>
            <person name="Daugherty S."/>
            <person name="Martin M."/>
            <person name="Elbourne L.D."/>
            <person name="Paulsen I."/>
            <person name="Biedendieck R."/>
            <person name="Braun C."/>
            <person name="Grayburn S."/>
            <person name="Dhingra S."/>
            <person name="Lukyanchuk V."/>
            <person name="Ball B."/>
            <person name="Ul-Qamar R."/>
            <person name="Seibel J."/>
            <person name="Bremer E."/>
            <person name="Jahn D."/>
            <person name="Ravel J."/>
            <person name="Vary P.S."/>
        </authorList>
    </citation>
    <scope>NUCLEOTIDE SEQUENCE [LARGE SCALE GENOMIC DNA]</scope>
    <source>
        <strain evidence="2">ATCC 12872 / QMB1551</strain>
        <plasmid evidence="1">pBM600</plasmid>
    </source>
</reference>
<geneLocation type="plasmid" evidence="1 2">
    <name>pBM600</name>
</geneLocation>
<dbReference type="HOGENOM" id="CLU_3004566_0_0_9"/>
<protein>
    <submittedName>
        <fullName evidence="1">Uncharacterized protein</fullName>
    </submittedName>
</protein>
<keyword evidence="2" id="KW-1185">Reference proteome</keyword>